<feature type="signal peptide" evidence="1">
    <location>
        <begin position="1"/>
        <end position="20"/>
    </location>
</feature>
<evidence type="ECO:0000313" key="2">
    <source>
        <dbReference type="EMBL" id="ABV22176.1"/>
    </source>
</evidence>
<organism evidence="2">
    <name type="scientific">Perkinsus chesapeaki</name>
    <name type="common">Clam parasite</name>
    <name type="synonym">Perkinsus andrewsi</name>
    <dbReference type="NCBI Taxonomy" id="330153"/>
    <lineage>
        <taxon>Eukaryota</taxon>
        <taxon>Sar</taxon>
        <taxon>Alveolata</taxon>
        <taxon>Perkinsozoa</taxon>
        <taxon>Perkinsea</taxon>
        <taxon>Perkinsida</taxon>
        <taxon>Perkinsidae</taxon>
        <taxon>Perkinsus</taxon>
    </lineage>
</organism>
<feature type="chain" id="PRO_5002716624" evidence="1">
    <location>
        <begin position="21"/>
        <end position="121"/>
    </location>
</feature>
<evidence type="ECO:0000256" key="1">
    <source>
        <dbReference type="SAM" id="SignalP"/>
    </source>
</evidence>
<keyword evidence="1" id="KW-0732">Signal</keyword>
<proteinExistence type="evidence at transcript level"/>
<name>A7YXP7_PERCH</name>
<reference evidence="2" key="1">
    <citation type="journal article" date="2007" name="Proc. Natl. Acad. Sci. U.S.A.">
        <title>Spliced leader RNA trans-splicing in dinoflagellates.</title>
        <authorList>
            <person name="Zhang H."/>
            <person name="Hou Y."/>
            <person name="Miranda L."/>
            <person name="Campbell D.A."/>
            <person name="Sturm N.R."/>
            <person name="Gaasterland T."/>
            <person name="Lin S."/>
        </authorList>
    </citation>
    <scope>NUCLEOTIDE SEQUENCE</scope>
    <source>
        <strain evidence="2">Pch_cDNA31</strain>
    </source>
</reference>
<dbReference type="AlphaFoldDB" id="A7YXP7"/>
<dbReference type="EMBL" id="EF134062">
    <property type="protein sequence ID" value="ABV22176.1"/>
    <property type="molecule type" value="mRNA"/>
</dbReference>
<accession>A7YXP7</accession>
<protein>
    <submittedName>
        <fullName evidence="2">Uncharacterized protein</fullName>
    </submittedName>
</protein>
<sequence>MNPTSITTIFVLYLFNMVRANDLSGSYTRCVYDLIPLTRIDLTDSQVTFHFDGDKVYGPYSYRMSSGMVAPNIPFSDPIFTAYAYALTPGAFYGIPVDSQGRLMVSPLRQFRGTTQFYCKQ</sequence>